<dbReference type="PROSITE" id="PS00455">
    <property type="entry name" value="AMP_BINDING"/>
    <property type="match status" value="1"/>
</dbReference>
<gene>
    <name evidence="11" type="ORF">LX16_0911</name>
</gene>
<comment type="caution">
    <text evidence="11">The sequence shown here is derived from an EMBL/GenBank/DDBJ whole genome shotgun (WGS) entry which is preliminary data.</text>
</comment>
<keyword evidence="12" id="KW-1185">Reference proteome</keyword>
<dbReference type="SUPFAM" id="SSF56801">
    <property type="entry name" value="Acetyl-CoA synthetase-like"/>
    <property type="match status" value="1"/>
</dbReference>
<evidence type="ECO:0000256" key="7">
    <source>
        <dbReference type="ARBA" id="ARBA00039545"/>
    </source>
</evidence>
<evidence type="ECO:0000256" key="8">
    <source>
        <dbReference type="ARBA" id="ARBA00042773"/>
    </source>
</evidence>
<comment type="pathway">
    <text evidence="2">Lipid metabolism; fatty acid beta-oxidation.</text>
</comment>
<dbReference type="InterPro" id="IPR020845">
    <property type="entry name" value="AMP-binding_CS"/>
</dbReference>
<evidence type="ECO:0000256" key="4">
    <source>
        <dbReference type="ARBA" id="ARBA00022598"/>
    </source>
</evidence>
<dbReference type="PANTHER" id="PTHR43767:SF8">
    <property type="entry name" value="LONG-CHAIN-FATTY-ACID--COA LIGASE"/>
    <property type="match status" value="1"/>
</dbReference>
<keyword evidence="4 11" id="KW-0436">Ligase</keyword>
<dbReference type="EMBL" id="VLLL01000005">
    <property type="protein sequence ID" value="TWJ15211.1"/>
    <property type="molecule type" value="Genomic_DNA"/>
</dbReference>
<evidence type="ECO:0000313" key="11">
    <source>
        <dbReference type="EMBL" id="TWJ15211.1"/>
    </source>
</evidence>
<proteinExistence type="inferred from homology"/>
<dbReference type="OrthoDB" id="9803968at2"/>
<dbReference type="Pfam" id="PF13193">
    <property type="entry name" value="AMP-binding_C"/>
    <property type="match status" value="1"/>
</dbReference>
<dbReference type="Gene3D" id="3.40.50.980">
    <property type="match status" value="2"/>
</dbReference>
<protein>
    <recommendedName>
        <fullName evidence="7">Long-chain-fatty-acid--CoA ligase</fullName>
        <ecNumber evidence="6">6.2.1.3</ecNumber>
    </recommendedName>
    <alternativeName>
        <fullName evidence="8">Long-chain acyl-CoA synthetase</fullName>
    </alternativeName>
</protein>
<name>A0A562VBM0_9ACTN</name>
<dbReference type="PANTHER" id="PTHR43767">
    <property type="entry name" value="LONG-CHAIN-FATTY-ACID--COA LIGASE"/>
    <property type="match status" value="1"/>
</dbReference>
<dbReference type="EC" id="6.2.1.3" evidence="6"/>
<keyword evidence="5" id="KW-0472">Membrane</keyword>
<comment type="subcellular location">
    <subcellularLocation>
        <location evidence="1">Membrane</location>
        <topology evidence="1">Peripheral membrane protein</topology>
    </subcellularLocation>
</comment>
<evidence type="ECO:0000259" key="10">
    <source>
        <dbReference type="Pfam" id="PF13193"/>
    </source>
</evidence>
<dbReference type="RefSeq" id="WP_147133540.1">
    <property type="nucleotide sequence ID" value="NZ_BAABIJ010000001.1"/>
</dbReference>
<accession>A0A562VBM0</accession>
<feature type="domain" description="AMP-dependent synthetase/ligase" evidence="9">
    <location>
        <begin position="33"/>
        <end position="382"/>
    </location>
</feature>
<dbReference type="GO" id="GO:0016020">
    <property type="term" value="C:membrane"/>
    <property type="evidence" value="ECO:0007669"/>
    <property type="project" value="UniProtKB-SubCell"/>
</dbReference>
<evidence type="ECO:0000313" key="12">
    <source>
        <dbReference type="Proteomes" id="UP000321617"/>
    </source>
</evidence>
<evidence type="ECO:0000259" key="9">
    <source>
        <dbReference type="Pfam" id="PF00501"/>
    </source>
</evidence>
<dbReference type="InterPro" id="IPR050237">
    <property type="entry name" value="ATP-dep_AMP-bd_enzyme"/>
</dbReference>
<dbReference type="InterPro" id="IPR000873">
    <property type="entry name" value="AMP-dep_synth/lig_dom"/>
</dbReference>
<dbReference type="Pfam" id="PF00501">
    <property type="entry name" value="AMP-binding"/>
    <property type="match status" value="1"/>
</dbReference>
<evidence type="ECO:0000256" key="5">
    <source>
        <dbReference type="ARBA" id="ARBA00023136"/>
    </source>
</evidence>
<dbReference type="AlphaFoldDB" id="A0A562VBM0"/>
<dbReference type="GO" id="GO:0004467">
    <property type="term" value="F:long-chain fatty acid-CoA ligase activity"/>
    <property type="evidence" value="ECO:0007669"/>
    <property type="project" value="UniProtKB-EC"/>
</dbReference>
<sequence>MTGEFTPWPEADARRYRESGIWRGIGFATVLSELARRYGEHTAVVDARGPVGYAALARRSERVAAGLAARGLRPGDIAVVQARNDADYVVLLFAAFRLGVIPVCALPAHREREIGYFLDHTGAAAYLHPGEDDHRRIAASTAREVRLVTTVAEAAASSGPVDALPPPPGGGDLALLQLSGGSTGVPKLIPRTHDDYLYSVRVAAEVCEIDDRTVYLCALPAAHNFPLSSPGILGVLSVGGTVVMAPDPSPDTCFDLMDDAGVTMTAVVPALAQAWLTAARTRGRRPGSLRVLQVGGARLDAAHAAQVAPVLGCRVQQVFGMAEGLVCYTRLDAPDAVAHHTQGRPASPYDEIRIVDDRDRDVPDGHSGHLLARGPYTVRGYFRAAAHNPVAFTPDGYYRTGDLVRRTETGDLVVTGRAKDQINRGGEKIAAPEVEELLRGHPDIHDAAVIAVPDPVLGERSCAVCVAAPDRDPTGKQIRRHLRELGVAAYKIPDLVRFVPHLPRTAVGKIDKKRLKEDLSR</sequence>
<dbReference type="InterPro" id="IPR045851">
    <property type="entry name" value="AMP-bd_C_sf"/>
</dbReference>
<organism evidence="11 12">
    <name type="scientific">Stackebrandtia albiflava</name>
    <dbReference type="NCBI Taxonomy" id="406432"/>
    <lineage>
        <taxon>Bacteria</taxon>
        <taxon>Bacillati</taxon>
        <taxon>Actinomycetota</taxon>
        <taxon>Actinomycetes</taxon>
        <taxon>Glycomycetales</taxon>
        <taxon>Glycomycetaceae</taxon>
        <taxon>Stackebrandtia</taxon>
    </lineage>
</organism>
<dbReference type="Proteomes" id="UP000321617">
    <property type="component" value="Unassembled WGS sequence"/>
</dbReference>
<dbReference type="FunFam" id="3.30.300.30:FF:000008">
    <property type="entry name" value="2,3-dihydroxybenzoate-AMP ligase"/>
    <property type="match status" value="1"/>
</dbReference>
<dbReference type="Gene3D" id="2.30.38.10">
    <property type="entry name" value="Luciferase, Domain 3"/>
    <property type="match status" value="1"/>
</dbReference>
<evidence type="ECO:0000256" key="3">
    <source>
        <dbReference type="ARBA" id="ARBA00006432"/>
    </source>
</evidence>
<dbReference type="InterPro" id="IPR025110">
    <property type="entry name" value="AMP-bd_C"/>
</dbReference>
<dbReference type="FunFam" id="2.30.38.10:FF:000003">
    <property type="entry name" value="Vibriobactin-specific 2,3-dihydroxybenzoate-AMP ligase"/>
    <property type="match status" value="1"/>
</dbReference>
<feature type="domain" description="AMP-binding enzyme C-terminal" evidence="10">
    <location>
        <begin position="433"/>
        <end position="509"/>
    </location>
</feature>
<evidence type="ECO:0000256" key="2">
    <source>
        <dbReference type="ARBA" id="ARBA00005005"/>
    </source>
</evidence>
<comment type="similarity">
    <text evidence="3">Belongs to the ATP-dependent AMP-binding enzyme family.</text>
</comment>
<evidence type="ECO:0000256" key="6">
    <source>
        <dbReference type="ARBA" id="ARBA00026121"/>
    </source>
</evidence>
<dbReference type="Gene3D" id="3.30.300.30">
    <property type="match status" value="1"/>
</dbReference>
<evidence type="ECO:0000256" key="1">
    <source>
        <dbReference type="ARBA" id="ARBA00004170"/>
    </source>
</evidence>
<reference evidence="11 12" key="1">
    <citation type="journal article" date="2013" name="Stand. Genomic Sci.">
        <title>Genomic Encyclopedia of Type Strains, Phase I: The one thousand microbial genomes (KMG-I) project.</title>
        <authorList>
            <person name="Kyrpides N.C."/>
            <person name="Woyke T."/>
            <person name="Eisen J.A."/>
            <person name="Garrity G."/>
            <person name="Lilburn T.G."/>
            <person name="Beck B.J."/>
            <person name="Whitman W.B."/>
            <person name="Hugenholtz P."/>
            <person name="Klenk H.P."/>
        </authorList>
    </citation>
    <scope>NUCLEOTIDE SEQUENCE [LARGE SCALE GENOMIC DNA]</scope>
    <source>
        <strain evidence="11 12">DSM 45044</strain>
    </source>
</reference>